<dbReference type="GO" id="GO:0004888">
    <property type="term" value="F:transmembrane signaling receptor activity"/>
    <property type="evidence" value="ECO:0007669"/>
    <property type="project" value="InterPro"/>
</dbReference>
<keyword evidence="3" id="KW-0145">Chemotaxis</keyword>
<organism evidence="20 21">
    <name type="scientific">Solidesulfovibrio aerotolerans</name>
    <dbReference type="NCBI Taxonomy" id="295255"/>
    <lineage>
        <taxon>Bacteria</taxon>
        <taxon>Pseudomonadati</taxon>
        <taxon>Thermodesulfobacteriota</taxon>
        <taxon>Desulfovibrionia</taxon>
        <taxon>Desulfovibrionales</taxon>
        <taxon>Desulfovibrionaceae</taxon>
        <taxon>Solidesulfovibrio</taxon>
    </lineage>
</organism>
<evidence type="ECO:0000259" key="18">
    <source>
        <dbReference type="PROSITE" id="PS50113"/>
    </source>
</evidence>
<dbReference type="CDD" id="cd06225">
    <property type="entry name" value="HAMP"/>
    <property type="match status" value="1"/>
</dbReference>
<dbReference type="InterPro" id="IPR004089">
    <property type="entry name" value="MCPsignal_dom"/>
</dbReference>
<dbReference type="Pfam" id="PF00672">
    <property type="entry name" value="HAMP"/>
    <property type="match status" value="1"/>
</dbReference>
<dbReference type="InterPro" id="IPR029151">
    <property type="entry name" value="Sensor-like_sf"/>
</dbReference>
<evidence type="ECO:0000256" key="7">
    <source>
        <dbReference type="ARBA" id="ARBA00022741"/>
    </source>
</evidence>
<dbReference type="FunFam" id="1.10.287.950:FF:000001">
    <property type="entry name" value="Methyl-accepting chemotaxis sensory transducer"/>
    <property type="match status" value="1"/>
</dbReference>
<keyword evidence="4" id="KW-0597">Phosphoprotein</keyword>
<keyword evidence="9" id="KW-0067">ATP-binding</keyword>
<keyword evidence="10 16" id="KW-1133">Transmembrane helix</keyword>
<accession>A0A7C9N3Z1</accession>
<evidence type="ECO:0000259" key="19">
    <source>
        <dbReference type="PROSITE" id="PS50885"/>
    </source>
</evidence>
<keyword evidence="11" id="KW-0902">Two-component regulatory system</keyword>
<dbReference type="Pfam" id="PF00015">
    <property type="entry name" value="MCPsignal"/>
    <property type="match status" value="1"/>
</dbReference>
<keyword evidence="5" id="KW-0808">Transferase</keyword>
<evidence type="ECO:0000256" key="12">
    <source>
        <dbReference type="ARBA" id="ARBA00023136"/>
    </source>
</evidence>
<comment type="similarity">
    <text evidence="14">Belongs to the methyl-accepting chemotaxis (MCP) protein family.</text>
</comment>
<gene>
    <name evidence="20" type="ORF">GTA51_02735</name>
</gene>
<dbReference type="GO" id="GO:0006935">
    <property type="term" value="P:chemotaxis"/>
    <property type="evidence" value="ECO:0007669"/>
    <property type="project" value="UniProtKB-KW"/>
</dbReference>
<keyword evidence="12 16" id="KW-0472">Membrane</keyword>
<dbReference type="InterPro" id="IPR000014">
    <property type="entry name" value="PAS"/>
</dbReference>
<keyword evidence="7" id="KW-0547">Nucleotide-binding</keyword>
<evidence type="ECO:0000259" key="17">
    <source>
        <dbReference type="PROSITE" id="PS50111"/>
    </source>
</evidence>
<dbReference type="GO" id="GO:0016301">
    <property type="term" value="F:kinase activity"/>
    <property type="evidence" value="ECO:0007669"/>
    <property type="project" value="UniProtKB-KW"/>
</dbReference>
<evidence type="ECO:0000256" key="15">
    <source>
        <dbReference type="PROSITE-ProRule" id="PRU00284"/>
    </source>
</evidence>
<dbReference type="RefSeq" id="WP_160958465.1">
    <property type="nucleotide sequence ID" value="NZ_WVUD01000002.1"/>
</dbReference>
<evidence type="ECO:0000256" key="4">
    <source>
        <dbReference type="ARBA" id="ARBA00022553"/>
    </source>
</evidence>
<evidence type="ECO:0000256" key="3">
    <source>
        <dbReference type="ARBA" id="ARBA00022500"/>
    </source>
</evidence>
<evidence type="ECO:0000256" key="2">
    <source>
        <dbReference type="ARBA" id="ARBA00022475"/>
    </source>
</evidence>
<dbReference type="InterPro" id="IPR035965">
    <property type="entry name" value="PAS-like_dom_sf"/>
</dbReference>
<keyword evidence="13 15" id="KW-0807">Transducer</keyword>
<dbReference type="Pfam" id="PF02743">
    <property type="entry name" value="dCache_1"/>
    <property type="match status" value="1"/>
</dbReference>
<dbReference type="SUPFAM" id="SSF55785">
    <property type="entry name" value="PYP-like sensor domain (PAS domain)"/>
    <property type="match status" value="1"/>
</dbReference>
<name>A0A7C9N3Z1_9BACT</name>
<evidence type="ECO:0000256" key="10">
    <source>
        <dbReference type="ARBA" id="ARBA00022989"/>
    </source>
</evidence>
<keyword evidence="2" id="KW-1003">Cell membrane</keyword>
<dbReference type="AlphaFoldDB" id="A0A7C9N3Z1"/>
<reference evidence="20 21" key="1">
    <citation type="submission" date="2020-01" db="EMBL/GenBank/DDBJ databases">
        <title>Genome sequence of Desulfovibrio aerotolerans DSM 16695(T).</title>
        <authorList>
            <person name="Karnachuk O."/>
            <person name="Avakyan M."/>
            <person name="Mardanov A."/>
            <person name="Kadnikov V."/>
            <person name="Ravin N."/>
        </authorList>
    </citation>
    <scope>NUCLEOTIDE SEQUENCE [LARGE SCALE GENOMIC DNA]</scope>
    <source>
        <strain evidence="20 21">DSM 16695</strain>
    </source>
</reference>
<dbReference type="SMART" id="SM00283">
    <property type="entry name" value="MA"/>
    <property type="match status" value="1"/>
</dbReference>
<sequence>MRTIGISGVLTVAVCATVLAGILGLLLYVSHTTTTLAESLTAESMLQTAEATSRTLDLYAAQSMELAAALARRPGIRDAFDGRPEVTQTVLAETLASFKGLRSLVVFDAAGTLLAGRDAEGKVFTPGESYAERPYVKALQSGADTFVTRSVLTAKHNASLILVAASAVRGPDGKILGGVGVCSDVAPAVAAFVSPLHFGEKGYGFVLDEAGVVVAHAGDAALVGQNVAKLDFIRQLMDVKNGVFTYAWKGEDKAMAVARSEQTGWYTGMTASRAELTAAAVAQRNTLVLIGLAVVLLVTAVIAGITRRLVLRPLTAINAFADRIASGDYAAALAGPFRYELAALAGHVRHMVEELKARLGFAKGLLDAMPIACVVSAPDGTLRFLNQPVLDFLKDSGKPEDYIGQPAGTFFYGDPDRQTITAKAMAEGKAIKKIQTDVPTRTGDTAFTQIDAAPLYDLEGVCLGGFALFTDLSELRRQQRHIEDQNGLIGRTASEAAVMADRMASAAEELSAQIEQSSLGATEQSDRVQSTVAAVEQMNATILEVAKNASSTAQHAGEAQEMARKGALLAGEVVSAVDTVREQAVSLKDTMSGLGQRAQGIGTVMSVISDIADQTNLLALNAAIEAARAGEAGRGFAVVADEVRKLAEKTMVATREVGQAIAGIQQGTAQTVAMVDGAVASVEEATGLARRSGEALADIVSVVATAGDQVRAIATAAEEQSATVEEISQAVASINRIATETVDAMIQSATAVTDLADQAQGLSTLVAEIQGSNDRPALPH</sequence>
<dbReference type="GO" id="GO:0000160">
    <property type="term" value="P:phosphorelay signal transduction system"/>
    <property type="evidence" value="ECO:0007669"/>
    <property type="project" value="UniProtKB-KW"/>
</dbReference>
<dbReference type="CDD" id="cd12912">
    <property type="entry name" value="PDC2_MCP_like"/>
    <property type="match status" value="1"/>
</dbReference>
<dbReference type="InterPro" id="IPR033479">
    <property type="entry name" value="dCache_1"/>
</dbReference>
<feature type="domain" description="PAC" evidence="18">
    <location>
        <begin position="432"/>
        <end position="484"/>
    </location>
</feature>
<keyword evidence="21" id="KW-1185">Reference proteome</keyword>
<comment type="subcellular location">
    <subcellularLocation>
        <location evidence="1">Cell membrane</location>
        <topology evidence="1">Multi-pass membrane protein</topology>
    </subcellularLocation>
</comment>
<keyword evidence="6 16" id="KW-0812">Transmembrane</keyword>
<dbReference type="EMBL" id="WVUD01000002">
    <property type="protein sequence ID" value="MYL82055.1"/>
    <property type="molecule type" value="Genomic_DNA"/>
</dbReference>
<dbReference type="PANTHER" id="PTHR32089:SF112">
    <property type="entry name" value="LYSOZYME-LIKE PROTEIN-RELATED"/>
    <property type="match status" value="1"/>
</dbReference>
<dbReference type="PANTHER" id="PTHR32089">
    <property type="entry name" value="METHYL-ACCEPTING CHEMOTAXIS PROTEIN MCPB"/>
    <property type="match status" value="1"/>
</dbReference>
<feature type="domain" description="HAMP" evidence="19">
    <location>
        <begin position="308"/>
        <end position="360"/>
    </location>
</feature>
<dbReference type="InterPro" id="IPR004090">
    <property type="entry name" value="Chemotax_Me-accpt_rcpt"/>
</dbReference>
<dbReference type="OrthoDB" id="9816383at2"/>
<dbReference type="PROSITE" id="PS50113">
    <property type="entry name" value="PAC"/>
    <property type="match status" value="1"/>
</dbReference>
<evidence type="ECO:0000256" key="9">
    <source>
        <dbReference type="ARBA" id="ARBA00022840"/>
    </source>
</evidence>
<evidence type="ECO:0000256" key="5">
    <source>
        <dbReference type="ARBA" id="ARBA00022679"/>
    </source>
</evidence>
<dbReference type="CDD" id="cd12914">
    <property type="entry name" value="PDC1_DGC_like"/>
    <property type="match status" value="1"/>
</dbReference>
<evidence type="ECO:0000313" key="21">
    <source>
        <dbReference type="Proteomes" id="UP000482487"/>
    </source>
</evidence>
<feature type="transmembrane region" description="Helical" evidence="16">
    <location>
        <begin position="287"/>
        <end position="305"/>
    </location>
</feature>
<evidence type="ECO:0000256" key="1">
    <source>
        <dbReference type="ARBA" id="ARBA00004651"/>
    </source>
</evidence>
<dbReference type="Gene3D" id="1.10.287.950">
    <property type="entry name" value="Methyl-accepting chemotaxis protein"/>
    <property type="match status" value="1"/>
</dbReference>
<proteinExistence type="inferred from homology"/>
<protein>
    <submittedName>
        <fullName evidence="20">PAS domain-containing protein</fullName>
    </submittedName>
</protein>
<dbReference type="PROSITE" id="PS50111">
    <property type="entry name" value="CHEMOTAXIS_TRANSDUC_2"/>
    <property type="match status" value="1"/>
</dbReference>
<evidence type="ECO:0000256" key="13">
    <source>
        <dbReference type="ARBA" id="ARBA00023224"/>
    </source>
</evidence>
<evidence type="ECO:0000256" key="14">
    <source>
        <dbReference type="ARBA" id="ARBA00029447"/>
    </source>
</evidence>
<dbReference type="SUPFAM" id="SSF103190">
    <property type="entry name" value="Sensory domain-like"/>
    <property type="match status" value="1"/>
</dbReference>
<dbReference type="CDD" id="cd11386">
    <property type="entry name" value="MCP_signal"/>
    <property type="match status" value="1"/>
</dbReference>
<evidence type="ECO:0000256" key="11">
    <source>
        <dbReference type="ARBA" id="ARBA00023012"/>
    </source>
</evidence>
<dbReference type="GO" id="GO:0005524">
    <property type="term" value="F:ATP binding"/>
    <property type="evidence" value="ECO:0007669"/>
    <property type="project" value="UniProtKB-KW"/>
</dbReference>
<dbReference type="SUPFAM" id="SSF158472">
    <property type="entry name" value="HAMP domain-like"/>
    <property type="match status" value="1"/>
</dbReference>
<keyword evidence="8" id="KW-0418">Kinase</keyword>
<dbReference type="SMART" id="SM00304">
    <property type="entry name" value="HAMP"/>
    <property type="match status" value="1"/>
</dbReference>
<dbReference type="SUPFAM" id="SSF58104">
    <property type="entry name" value="Methyl-accepting chemotaxis protein (MCP) signaling domain"/>
    <property type="match status" value="1"/>
</dbReference>
<dbReference type="InterPro" id="IPR000700">
    <property type="entry name" value="PAS-assoc_C"/>
</dbReference>
<dbReference type="Gene3D" id="3.30.450.20">
    <property type="entry name" value="PAS domain"/>
    <property type="match status" value="3"/>
</dbReference>
<dbReference type="PROSITE" id="PS50885">
    <property type="entry name" value="HAMP"/>
    <property type="match status" value="1"/>
</dbReference>
<dbReference type="Pfam" id="PF13426">
    <property type="entry name" value="PAS_9"/>
    <property type="match status" value="1"/>
</dbReference>
<dbReference type="Proteomes" id="UP000482487">
    <property type="component" value="Unassembled WGS sequence"/>
</dbReference>
<evidence type="ECO:0000256" key="8">
    <source>
        <dbReference type="ARBA" id="ARBA00022777"/>
    </source>
</evidence>
<dbReference type="InterPro" id="IPR003660">
    <property type="entry name" value="HAMP_dom"/>
</dbReference>
<evidence type="ECO:0000256" key="6">
    <source>
        <dbReference type="ARBA" id="ARBA00022692"/>
    </source>
</evidence>
<evidence type="ECO:0000256" key="16">
    <source>
        <dbReference type="SAM" id="Phobius"/>
    </source>
</evidence>
<feature type="domain" description="Methyl-accepting transducer" evidence="17">
    <location>
        <begin position="499"/>
        <end position="735"/>
    </location>
</feature>
<dbReference type="Gene3D" id="6.10.340.10">
    <property type="match status" value="1"/>
</dbReference>
<evidence type="ECO:0000313" key="20">
    <source>
        <dbReference type="EMBL" id="MYL82055.1"/>
    </source>
</evidence>
<dbReference type="GO" id="GO:0005886">
    <property type="term" value="C:plasma membrane"/>
    <property type="evidence" value="ECO:0007669"/>
    <property type="project" value="UniProtKB-SubCell"/>
</dbReference>
<dbReference type="PRINTS" id="PR00260">
    <property type="entry name" value="CHEMTRNSDUCR"/>
</dbReference>
<comment type="caution">
    <text evidence="20">The sequence shown here is derived from an EMBL/GenBank/DDBJ whole genome shotgun (WGS) entry which is preliminary data.</text>
</comment>